<accession>A0A4Z1P3H0</accession>
<feature type="domain" description="CCHC-type" evidence="2">
    <location>
        <begin position="19"/>
        <end position="35"/>
    </location>
</feature>
<name>A0A4Z1P3H0_9PEZI</name>
<dbReference type="InterPro" id="IPR036875">
    <property type="entry name" value="Znf_CCHC_sf"/>
</dbReference>
<feature type="compositionally biased region" description="Basic and acidic residues" evidence="1">
    <location>
        <begin position="223"/>
        <end position="238"/>
    </location>
</feature>
<dbReference type="AlphaFoldDB" id="A0A4Z1P3H0"/>
<evidence type="ECO:0000313" key="3">
    <source>
        <dbReference type="EMBL" id="TID18515.1"/>
    </source>
</evidence>
<protein>
    <recommendedName>
        <fullName evidence="2">CCHC-type domain-containing protein</fullName>
    </recommendedName>
</protein>
<sequence length="470" mass="53469">MADRGKIKAEFVDKLSIIRCDYCRGIGHHLRDCPKPRDYPRVDYSKIECHSCGGHVAADCQTPVISAKVDRPRIREEHIEENRVKGESSPMIFPSKSIKLEALEMDYAIPADTSQEDRASTRPIPSRDLVAARNGCIEICIPIPKGWPEERLPQDEEWKQVCLRCGELKTTADNNHHASHHYACSHSPCFVCRDQFDKGHRHKPCGWNLHIASIWQRWNSSNDNRKHQRERDYGDPRRGPPHQFITPQSATQNQALTPPKIDNAPQTGERNARRAPFCDTQSRHLRHSRSKSPPREAQYNSRGERHQGSLTANSGPALHVQRPQRDRIRQIDQFKSDPDPQHPYQHPTPVFGQIPFTGGGPGAFGLTWNSGANLRGPGSESTPNMNIAPHPMSRPIDYPPYPTMQFAPPPPPRFGMISEDEYHYLRGTVESLHRMVCPSQLYRHPSFPYPHSNRPPRAPPFGQMGYHNGF</sequence>
<organism evidence="3 4">
    <name type="scientific">Venturia nashicola</name>
    <dbReference type="NCBI Taxonomy" id="86259"/>
    <lineage>
        <taxon>Eukaryota</taxon>
        <taxon>Fungi</taxon>
        <taxon>Dikarya</taxon>
        <taxon>Ascomycota</taxon>
        <taxon>Pezizomycotina</taxon>
        <taxon>Dothideomycetes</taxon>
        <taxon>Pleosporomycetidae</taxon>
        <taxon>Venturiales</taxon>
        <taxon>Venturiaceae</taxon>
        <taxon>Venturia</taxon>
    </lineage>
</organism>
<dbReference type="SMART" id="SM00343">
    <property type="entry name" value="ZnF_C2HC"/>
    <property type="match status" value="2"/>
</dbReference>
<dbReference type="GO" id="GO:0003676">
    <property type="term" value="F:nucleic acid binding"/>
    <property type="evidence" value="ECO:0007669"/>
    <property type="project" value="InterPro"/>
</dbReference>
<dbReference type="SUPFAM" id="SSF57756">
    <property type="entry name" value="Retrovirus zinc finger-like domains"/>
    <property type="match status" value="1"/>
</dbReference>
<dbReference type="OrthoDB" id="8026949at2759"/>
<evidence type="ECO:0000256" key="1">
    <source>
        <dbReference type="SAM" id="MobiDB-lite"/>
    </source>
</evidence>
<evidence type="ECO:0000259" key="2">
    <source>
        <dbReference type="SMART" id="SM00343"/>
    </source>
</evidence>
<evidence type="ECO:0000313" key="4">
    <source>
        <dbReference type="Proteomes" id="UP000298493"/>
    </source>
</evidence>
<feature type="region of interest" description="Disordered" evidence="1">
    <location>
        <begin position="221"/>
        <end position="324"/>
    </location>
</feature>
<feature type="compositionally biased region" description="Basic residues" evidence="1">
    <location>
        <begin position="283"/>
        <end position="292"/>
    </location>
</feature>
<dbReference type="GO" id="GO:0008270">
    <property type="term" value="F:zinc ion binding"/>
    <property type="evidence" value="ECO:0007669"/>
    <property type="project" value="InterPro"/>
</dbReference>
<feature type="domain" description="CCHC-type" evidence="2">
    <location>
        <begin position="48"/>
        <end position="62"/>
    </location>
</feature>
<comment type="caution">
    <text evidence="3">The sequence shown here is derived from an EMBL/GenBank/DDBJ whole genome shotgun (WGS) entry which is preliminary data.</text>
</comment>
<gene>
    <name evidence="3" type="ORF">E6O75_ATG06591</name>
</gene>
<reference evidence="3 4" key="1">
    <citation type="submission" date="2019-04" db="EMBL/GenBank/DDBJ databases">
        <title>High contiguity whole genome sequence and gene annotation resource for two Venturia nashicola isolates.</title>
        <authorList>
            <person name="Prokchorchik M."/>
            <person name="Won K."/>
            <person name="Lee Y."/>
            <person name="Choi E.D."/>
            <person name="Segonzac C."/>
            <person name="Sohn K.H."/>
        </authorList>
    </citation>
    <scope>NUCLEOTIDE SEQUENCE [LARGE SCALE GENOMIC DNA]</scope>
    <source>
        <strain evidence="3 4">PRI2</strain>
    </source>
</reference>
<dbReference type="EMBL" id="SNSC02000014">
    <property type="protein sequence ID" value="TID18515.1"/>
    <property type="molecule type" value="Genomic_DNA"/>
</dbReference>
<feature type="compositionally biased region" description="Polar residues" evidence="1">
    <location>
        <begin position="245"/>
        <end position="256"/>
    </location>
</feature>
<dbReference type="Gene3D" id="4.10.60.10">
    <property type="entry name" value="Zinc finger, CCHC-type"/>
    <property type="match status" value="1"/>
</dbReference>
<dbReference type="Proteomes" id="UP000298493">
    <property type="component" value="Unassembled WGS sequence"/>
</dbReference>
<dbReference type="InterPro" id="IPR001878">
    <property type="entry name" value="Znf_CCHC"/>
</dbReference>
<proteinExistence type="predicted"/>
<keyword evidence="4" id="KW-1185">Reference proteome</keyword>